<dbReference type="Gene3D" id="3.50.50.60">
    <property type="entry name" value="FAD/NAD(P)-binding domain"/>
    <property type="match status" value="1"/>
</dbReference>
<evidence type="ECO:0000313" key="6">
    <source>
        <dbReference type="Proteomes" id="UP001302812"/>
    </source>
</evidence>
<dbReference type="PANTHER" id="PTHR11552:SF115">
    <property type="entry name" value="DEHYDROGENASE XPTC-RELATED"/>
    <property type="match status" value="1"/>
</dbReference>
<dbReference type="GO" id="GO:0016614">
    <property type="term" value="F:oxidoreductase activity, acting on CH-OH group of donors"/>
    <property type="evidence" value="ECO:0007669"/>
    <property type="project" value="InterPro"/>
</dbReference>
<dbReference type="RefSeq" id="XP_064670615.1">
    <property type="nucleotide sequence ID" value="XM_064812624.1"/>
</dbReference>
<evidence type="ECO:0000256" key="1">
    <source>
        <dbReference type="ARBA" id="ARBA00010790"/>
    </source>
</evidence>
<keyword evidence="3" id="KW-0732">Signal</keyword>
<feature type="binding site" evidence="2">
    <location>
        <position position="114"/>
    </location>
    <ligand>
        <name>FAD</name>
        <dbReference type="ChEBI" id="CHEBI:57692"/>
    </ligand>
</feature>
<evidence type="ECO:0000256" key="3">
    <source>
        <dbReference type="SAM" id="SignalP"/>
    </source>
</evidence>
<dbReference type="SUPFAM" id="SSF54373">
    <property type="entry name" value="FAD-linked reductases, C-terminal domain"/>
    <property type="match status" value="1"/>
</dbReference>
<keyword evidence="6" id="KW-1185">Reference proteome</keyword>
<dbReference type="AlphaFoldDB" id="A0AAN6YSR3"/>
<dbReference type="Gene3D" id="3.30.560.10">
    <property type="entry name" value="Glucose Oxidase, domain 3"/>
    <property type="match status" value="1"/>
</dbReference>
<dbReference type="PANTHER" id="PTHR11552">
    <property type="entry name" value="GLUCOSE-METHANOL-CHOLINE GMC OXIDOREDUCTASE"/>
    <property type="match status" value="1"/>
</dbReference>
<dbReference type="Proteomes" id="UP001302812">
    <property type="component" value="Unassembled WGS sequence"/>
</dbReference>
<dbReference type="SUPFAM" id="SSF51905">
    <property type="entry name" value="FAD/NAD(P)-binding domain"/>
    <property type="match status" value="1"/>
</dbReference>
<dbReference type="InterPro" id="IPR007867">
    <property type="entry name" value="GMC_OxRtase_C"/>
</dbReference>
<proteinExistence type="inferred from homology"/>
<dbReference type="GeneID" id="89936749"/>
<dbReference type="InterPro" id="IPR012132">
    <property type="entry name" value="GMC_OxRdtase"/>
</dbReference>
<name>A0AAN6YSR3_9PEZI</name>
<reference evidence="5" key="2">
    <citation type="submission" date="2023-05" db="EMBL/GenBank/DDBJ databases">
        <authorList>
            <consortium name="Lawrence Berkeley National Laboratory"/>
            <person name="Steindorff A."/>
            <person name="Hensen N."/>
            <person name="Bonometti L."/>
            <person name="Westerberg I."/>
            <person name="Brannstrom I.O."/>
            <person name="Guillou S."/>
            <person name="Cros-Aarteil S."/>
            <person name="Calhoun S."/>
            <person name="Haridas S."/>
            <person name="Kuo A."/>
            <person name="Mondo S."/>
            <person name="Pangilinan J."/>
            <person name="Riley R."/>
            <person name="Labutti K."/>
            <person name="Andreopoulos B."/>
            <person name="Lipzen A."/>
            <person name="Chen C."/>
            <person name="Yanf M."/>
            <person name="Daum C."/>
            <person name="Ng V."/>
            <person name="Clum A."/>
            <person name="Ohm R."/>
            <person name="Martin F."/>
            <person name="Silar P."/>
            <person name="Natvig D."/>
            <person name="Lalanne C."/>
            <person name="Gautier V."/>
            <person name="Ament-Velasquez S.L."/>
            <person name="Kruys A."/>
            <person name="Hutchinson M.I."/>
            <person name="Powell A.J."/>
            <person name="Barry K."/>
            <person name="Miller A.N."/>
            <person name="Grigoriev I.V."/>
            <person name="Debuchy R."/>
            <person name="Gladieux P."/>
            <person name="Thoren M.H."/>
            <person name="Johannesson H."/>
        </authorList>
    </citation>
    <scope>NUCLEOTIDE SEQUENCE</scope>
    <source>
        <strain evidence="5">CBS 508.74</strain>
    </source>
</reference>
<dbReference type="PROSITE" id="PS00624">
    <property type="entry name" value="GMC_OXRED_2"/>
    <property type="match status" value="1"/>
</dbReference>
<organism evidence="5 6">
    <name type="scientific">Canariomyces notabilis</name>
    <dbReference type="NCBI Taxonomy" id="2074819"/>
    <lineage>
        <taxon>Eukaryota</taxon>
        <taxon>Fungi</taxon>
        <taxon>Dikarya</taxon>
        <taxon>Ascomycota</taxon>
        <taxon>Pezizomycotina</taxon>
        <taxon>Sordariomycetes</taxon>
        <taxon>Sordariomycetidae</taxon>
        <taxon>Sordariales</taxon>
        <taxon>Chaetomiaceae</taxon>
        <taxon>Canariomyces</taxon>
    </lineage>
</organism>
<gene>
    <name evidence="5" type="ORF">N656DRAFT_730471</name>
</gene>
<dbReference type="GO" id="GO:0050660">
    <property type="term" value="F:flavin adenine dinucleotide binding"/>
    <property type="evidence" value="ECO:0007669"/>
    <property type="project" value="InterPro"/>
</dbReference>
<accession>A0AAN6YSR3</accession>
<comment type="similarity">
    <text evidence="1">Belongs to the GMC oxidoreductase family.</text>
</comment>
<feature type="signal peptide" evidence="3">
    <location>
        <begin position="1"/>
        <end position="22"/>
    </location>
</feature>
<dbReference type="PIRSF" id="PIRSF000137">
    <property type="entry name" value="Alcohol_oxidase"/>
    <property type="match status" value="1"/>
</dbReference>
<dbReference type="GO" id="GO:0044550">
    <property type="term" value="P:secondary metabolite biosynthetic process"/>
    <property type="evidence" value="ECO:0007669"/>
    <property type="project" value="TreeGrafter"/>
</dbReference>
<dbReference type="InterPro" id="IPR036188">
    <property type="entry name" value="FAD/NAD-bd_sf"/>
</dbReference>
<evidence type="ECO:0000259" key="4">
    <source>
        <dbReference type="PROSITE" id="PS00624"/>
    </source>
</evidence>
<comment type="cofactor">
    <cofactor evidence="2">
        <name>FAD</name>
        <dbReference type="ChEBI" id="CHEBI:57692"/>
    </cofactor>
</comment>
<feature type="domain" description="Glucose-methanol-choline oxidoreductase N-terminal" evidence="4">
    <location>
        <begin position="304"/>
        <end position="318"/>
    </location>
</feature>
<keyword evidence="2" id="KW-0285">Flavoprotein</keyword>
<dbReference type="Pfam" id="PF05199">
    <property type="entry name" value="GMC_oxred_C"/>
    <property type="match status" value="1"/>
</dbReference>
<sequence length="632" mass="67687">MAELRSALSIVSLACHLAFSLAAATTTGSEPFDGAAYDYIVVGGGISGLVVANRLTEDRQTTVLVLERGYFDDKPEAIVPWYANGLDTSVMIRPQSAPIPGLRNATYSVAVAAVVGGGSVVNGMGFARGSKTDYDAWEELGNPGWGWEDLLPYFRKSSTFHPPSPRAAARWNMTWDLSVYGNGPVPAHISDFQYPDNAVVWDAMRNQPGLPVPPSPDAGYGSGAFWAPSSIDTRAQTRATARSAYYDPVNATRPNLRLVTGQTATEILFSPGRPLRAKGVRMVSRLDNTRRDVYARKEVILAAGAIQTPQLLQYSGIGPASVLQAAGVEVKKDMPCVGANLQDHPSMVLQFNLSNQSFPNPDTITTNATFNATAWDEYLTNRTGPLTTAGGNTIIWYSLSHLNSSAAASSLASRLLDQDARLYLPEVYQTSPALLRGYLAQRALLSNQFNTTTSRIAVQPLRPTGISPASLLKPLSRGTVTLNASNPLHGGGLPVVQYNTFQNPLDAETVASIVRRARKFWSSPELSPLHPVEVAPGPQYQTDEEILNALLSTVNTPVPLLRPSLAHPSGTCAMMPERLGGCVGPDLRVYGVKGLRVVDASVQPLIIGTALQSTVYAVAEKAADLIRFEAGG</sequence>
<reference evidence="5" key="1">
    <citation type="journal article" date="2023" name="Mol. Phylogenet. Evol.">
        <title>Genome-scale phylogeny and comparative genomics of the fungal order Sordariales.</title>
        <authorList>
            <person name="Hensen N."/>
            <person name="Bonometti L."/>
            <person name="Westerberg I."/>
            <person name="Brannstrom I.O."/>
            <person name="Guillou S."/>
            <person name="Cros-Aarteil S."/>
            <person name="Calhoun S."/>
            <person name="Haridas S."/>
            <person name="Kuo A."/>
            <person name="Mondo S."/>
            <person name="Pangilinan J."/>
            <person name="Riley R."/>
            <person name="LaButti K."/>
            <person name="Andreopoulos B."/>
            <person name="Lipzen A."/>
            <person name="Chen C."/>
            <person name="Yan M."/>
            <person name="Daum C."/>
            <person name="Ng V."/>
            <person name="Clum A."/>
            <person name="Steindorff A."/>
            <person name="Ohm R.A."/>
            <person name="Martin F."/>
            <person name="Silar P."/>
            <person name="Natvig D.O."/>
            <person name="Lalanne C."/>
            <person name="Gautier V."/>
            <person name="Ament-Velasquez S.L."/>
            <person name="Kruys A."/>
            <person name="Hutchinson M.I."/>
            <person name="Powell A.J."/>
            <person name="Barry K."/>
            <person name="Miller A.N."/>
            <person name="Grigoriev I.V."/>
            <person name="Debuchy R."/>
            <person name="Gladieux P."/>
            <person name="Hiltunen Thoren M."/>
            <person name="Johannesson H."/>
        </authorList>
    </citation>
    <scope>NUCLEOTIDE SEQUENCE</scope>
    <source>
        <strain evidence="5">CBS 508.74</strain>
    </source>
</reference>
<dbReference type="Pfam" id="PF00732">
    <property type="entry name" value="GMC_oxred_N"/>
    <property type="match status" value="1"/>
</dbReference>
<keyword evidence="2" id="KW-0274">FAD</keyword>
<feature type="chain" id="PRO_5042942722" evidence="3">
    <location>
        <begin position="23"/>
        <end position="632"/>
    </location>
</feature>
<comment type="caution">
    <text evidence="5">The sequence shown here is derived from an EMBL/GenBank/DDBJ whole genome shotgun (WGS) entry which is preliminary data.</text>
</comment>
<evidence type="ECO:0000313" key="5">
    <source>
        <dbReference type="EMBL" id="KAK4113045.1"/>
    </source>
</evidence>
<dbReference type="EMBL" id="MU853340">
    <property type="protein sequence ID" value="KAK4113045.1"/>
    <property type="molecule type" value="Genomic_DNA"/>
</dbReference>
<protein>
    <submittedName>
        <fullName evidence="5">GMC oxidoreductase</fullName>
    </submittedName>
</protein>
<dbReference type="InterPro" id="IPR000172">
    <property type="entry name" value="GMC_OxRdtase_N"/>
</dbReference>
<evidence type="ECO:0000256" key="2">
    <source>
        <dbReference type="PIRSR" id="PIRSR000137-2"/>
    </source>
</evidence>